<keyword evidence="1" id="KW-0805">Transcription regulation</keyword>
<reference evidence="5 6" key="1">
    <citation type="submission" date="2024-04" db="EMBL/GenBank/DDBJ databases">
        <title>Arthrobacter sp. from Plains bison fecal sample.</title>
        <authorList>
            <person name="Ruzzini A."/>
        </authorList>
    </citation>
    <scope>NUCLEOTIDE SEQUENCE [LARGE SCALE GENOMIC DNA]</scope>
    <source>
        <strain evidence="5 6">EINP1</strain>
    </source>
</reference>
<dbReference type="SUPFAM" id="SSF48498">
    <property type="entry name" value="Tetracyclin repressor-like, C-terminal domain"/>
    <property type="match status" value="1"/>
</dbReference>
<dbReference type="Gene3D" id="1.10.10.60">
    <property type="entry name" value="Homeodomain-like"/>
    <property type="match status" value="1"/>
</dbReference>
<keyword evidence="6" id="KW-1185">Reference proteome</keyword>
<dbReference type="InterPro" id="IPR050109">
    <property type="entry name" value="HTH-type_TetR-like_transc_reg"/>
</dbReference>
<dbReference type="InterPro" id="IPR036271">
    <property type="entry name" value="Tet_transcr_reg_TetR-rel_C_sf"/>
</dbReference>
<keyword evidence="3" id="KW-0804">Transcription</keyword>
<dbReference type="EMBL" id="CP151657">
    <property type="protein sequence ID" value="WZP15231.1"/>
    <property type="molecule type" value="Genomic_DNA"/>
</dbReference>
<evidence type="ECO:0000256" key="2">
    <source>
        <dbReference type="ARBA" id="ARBA00023125"/>
    </source>
</evidence>
<organism evidence="5 6">
    <name type="scientific">Arthrobacter citreus</name>
    <dbReference type="NCBI Taxonomy" id="1670"/>
    <lineage>
        <taxon>Bacteria</taxon>
        <taxon>Bacillati</taxon>
        <taxon>Actinomycetota</taxon>
        <taxon>Actinomycetes</taxon>
        <taxon>Micrococcales</taxon>
        <taxon>Micrococcaceae</taxon>
        <taxon>Arthrobacter</taxon>
    </lineage>
</organism>
<dbReference type="PANTHER" id="PTHR30055">
    <property type="entry name" value="HTH-TYPE TRANSCRIPTIONAL REGULATOR RUTR"/>
    <property type="match status" value="1"/>
</dbReference>
<gene>
    <name evidence="5" type="ORF">AAE021_13770</name>
</gene>
<dbReference type="Gene3D" id="1.10.357.10">
    <property type="entry name" value="Tetracycline Repressor, domain 2"/>
    <property type="match status" value="1"/>
</dbReference>
<evidence type="ECO:0000256" key="3">
    <source>
        <dbReference type="ARBA" id="ARBA00023163"/>
    </source>
</evidence>
<dbReference type="InterPro" id="IPR001647">
    <property type="entry name" value="HTH_TetR"/>
</dbReference>
<dbReference type="InterPro" id="IPR009057">
    <property type="entry name" value="Homeodomain-like_sf"/>
</dbReference>
<name>A0ABZ2ZU62_9MICC</name>
<feature type="domain" description="HTH tetR-type" evidence="4">
    <location>
        <begin position="17"/>
        <end position="64"/>
    </location>
</feature>
<sequence length="198" mass="21094">MQVKPVSVTGAARRSQIIGATVAVIADQGYDRASFARIAERAGISSTRLISYHFAGKAELMAAVAAEVISSIGSWTGRAVHAQPSATGQLRAYIEATVEFIDHHRDEMAALTGILLAGALNYSADDDGAAGAPLEDILRRGQEAGEFRSFDPLVMSAAVQRCVDGLPFLLQREPNLDCTRYAAELVTLFELGTAADQR</sequence>
<proteinExistence type="predicted"/>
<evidence type="ECO:0000313" key="5">
    <source>
        <dbReference type="EMBL" id="WZP15231.1"/>
    </source>
</evidence>
<dbReference type="PANTHER" id="PTHR30055:SF238">
    <property type="entry name" value="MYCOFACTOCIN BIOSYNTHESIS TRANSCRIPTIONAL REGULATOR MFTR-RELATED"/>
    <property type="match status" value="1"/>
</dbReference>
<protein>
    <submittedName>
        <fullName evidence="5">TetR/AcrR family transcriptional regulator</fullName>
    </submittedName>
</protein>
<evidence type="ECO:0000313" key="6">
    <source>
        <dbReference type="Proteomes" id="UP001448858"/>
    </source>
</evidence>
<dbReference type="SUPFAM" id="SSF46689">
    <property type="entry name" value="Homeodomain-like"/>
    <property type="match status" value="1"/>
</dbReference>
<accession>A0ABZ2ZU62</accession>
<evidence type="ECO:0000259" key="4">
    <source>
        <dbReference type="Pfam" id="PF00440"/>
    </source>
</evidence>
<dbReference type="Proteomes" id="UP001448858">
    <property type="component" value="Chromosome"/>
</dbReference>
<dbReference type="Pfam" id="PF00440">
    <property type="entry name" value="TetR_N"/>
    <property type="match status" value="1"/>
</dbReference>
<dbReference type="RefSeq" id="WP_342022897.1">
    <property type="nucleotide sequence ID" value="NZ_CP151657.1"/>
</dbReference>
<evidence type="ECO:0000256" key="1">
    <source>
        <dbReference type="ARBA" id="ARBA00023015"/>
    </source>
</evidence>
<keyword evidence="2" id="KW-0238">DNA-binding</keyword>